<feature type="domain" description="CRISPR type III-associated protein" evidence="2">
    <location>
        <begin position="49"/>
        <end position="485"/>
    </location>
</feature>
<sequence>MKKKERQGHRENQITFVNPYNFISLGEKCNRTKWHEIKGRTLTGVIECTLETKTPIFIPNSASMDALEQKNDVKGGAKTLEFYSYPPVVEHSLSPSLADPVIPASELRGVIRSAYEAVTDSCLSTVCVDKVLYSRISKPGKPGILKKTAEGYCIQPAKKYRVLLSQTDGIQEGERVRFQVIGRDKARIVADGSVDDVKEGYFHRGEYFPKKRYEAIFTETGKPIPLPQHFDAIEYLRKVLYLYQKENKLNRETNHNEYAHYKLEEGKPILVYYHEYNGNYYLSPACISKIVFHNTLKDILDGQGGYSPCVGEEVCPACALFGMVGRNHSFASRLRFTDGRVIKEENVKEFFESPKVLSMLSSPKLSAMEFYLEPPSQADWWTYDYAERKSGIDKYYKPRLRGRKFYWHSRQMKWRNYDPNQPLSSLECIIRPVKKGVSFSFRIFFEGISEAELKCLLWTLNIGDNENENCHKIGMGKPLGLGSVKIKVDRVKTREFVLCNDTVEYRETEKEYSIEEIERQIDKTKKNIAQFLKITKLDNGIENISYPRVAKNDDKGYTWFVENRKGGKIKQSLPHILDDDITLKG</sequence>
<dbReference type="InterPro" id="IPR023825">
    <property type="entry name" value="CRISPR-assoc_RAMP_BGP1436"/>
</dbReference>
<keyword evidence="1" id="KW-0051">Antiviral defense</keyword>
<dbReference type="Proteomes" id="UP000198378">
    <property type="component" value="Unassembled WGS sequence"/>
</dbReference>
<dbReference type="EMBL" id="NEWK01000002">
    <property type="protein sequence ID" value="OXB86153.1"/>
    <property type="molecule type" value="Genomic_DNA"/>
</dbReference>
<dbReference type="GO" id="GO:0051607">
    <property type="term" value="P:defense response to virus"/>
    <property type="evidence" value="ECO:0007669"/>
    <property type="project" value="UniProtKB-KW"/>
</dbReference>
<dbReference type="NCBIfam" id="TIGR03986">
    <property type="entry name" value="TIGR03986 family CRISPR-associated RAMP protein"/>
    <property type="match status" value="1"/>
</dbReference>
<organism evidence="3 4">
    <name type="scientific">Geobacillus thermocatenulatus</name>
    <dbReference type="NCBI Taxonomy" id="33938"/>
    <lineage>
        <taxon>Bacteria</taxon>
        <taxon>Bacillati</taxon>
        <taxon>Bacillota</taxon>
        <taxon>Bacilli</taxon>
        <taxon>Bacillales</taxon>
        <taxon>Anoxybacillaceae</taxon>
        <taxon>Geobacillus</taxon>
        <taxon>Geobacillus thermoleovorans group</taxon>
    </lineage>
</organism>
<accession>A0AA91TCU0</accession>
<dbReference type="InterPro" id="IPR005537">
    <property type="entry name" value="RAMP_III_fam"/>
</dbReference>
<evidence type="ECO:0000313" key="3">
    <source>
        <dbReference type="EMBL" id="OXB86153.1"/>
    </source>
</evidence>
<reference evidence="3 4" key="1">
    <citation type="submission" date="2017-05" db="EMBL/GenBank/DDBJ databases">
        <title>The genome sequence of Geobacillus thermocatenulatus DSM 730.</title>
        <authorList>
            <person name="Ramaloko W.T."/>
            <person name="Koen N."/>
            <person name="Polliack S."/>
            <person name="Aliyu H."/>
            <person name="Lebre P."/>
            <person name="Mohr T."/>
            <person name="Oswald F."/>
            <person name="Zwick M."/>
            <person name="Neumann A."/>
            <person name="Syldatk C."/>
            <person name="Cowan D."/>
            <person name="De Maayer P."/>
        </authorList>
    </citation>
    <scope>NUCLEOTIDE SEQUENCE [LARGE SCALE GENOMIC DNA]</scope>
    <source>
        <strain evidence="3 4">BGSC 93A1</strain>
    </source>
</reference>
<comment type="caution">
    <text evidence="3">The sequence shown here is derived from an EMBL/GenBank/DDBJ whole genome shotgun (WGS) entry which is preliminary data.</text>
</comment>
<name>A0AA91TCU0_9BACL</name>
<keyword evidence="4" id="KW-1185">Reference proteome</keyword>
<proteinExistence type="predicted"/>
<evidence type="ECO:0000313" key="4">
    <source>
        <dbReference type="Proteomes" id="UP000198378"/>
    </source>
</evidence>
<dbReference type="AlphaFoldDB" id="A0AA91TCU0"/>
<dbReference type="Pfam" id="PF03787">
    <property type="entry name" value="RAMPs"/>
    <property type="match status" value="1"/>
</dbReference>
<evidence type="ECO:0000259" key="2">
    <source>
        <dbReference type="Pfam" id="PF03787"/>
    </source>
</evidence>
<evidence type="ECO:0000256" key="1">
    <source>
        <dbReference type="ARBA" id="ARBA00023118"/>
    </source>
</evidence>
<protein>
    <submittedName>
        <fullName evidence="3">CRISPR-associated RAMP family protein</fullName>
    </submittedName>
</protein>
<dbReference type="RefSeq" id="WP_025949140.1">
    <property type="nucleotide sequence ID" value="NZ_CP018058.1"/>
</dbReference>
<gene>
    <name evidence="3" type="ORF">B9L19_11410</name>
</gene>